<keyword evidence="2" id="KW-0812">Transmembrane</keyword>
<sequence>MKINWKLRFQNKAVLTGLVGAVLLFVKQVTELFGIDFSTQLEQVSGVIGAVLTLLAGLGIITDPTSKGVSDSGIAQTYQQPRDSTNPDEFVEWQGVNSEMTPDKSEKELVTFDTSLPFTDDSDNVKYDVNEYESEVEQHDSETH</sequence>
<feature type="compositionally biased region" description="Polar residues" evidence="1">
    <location>
        <begin position="66"/>
        <end position="84"/>
    </location>
</feature>
<feature type="transmembrane region" description="Helical" evidence="2">
    <location>
        <begin position="44"/>
        <end position="62"/>
    </location>
</feature>
<keyword evidence="2" id="KW-1133">Transmembrane helix</keyword>
<feature type="region of interest" description="Disordered" evidence="1">
    <location>
        <begin position="66"/>
        <end position="89"/>
    </location>
</feature>
<gene>
    <name evidence="3" type="ORF">GLV84_10515</name>
</gene>
<name>A0AAW9YWN3_9STAP</name>
<comment type="caution">
    <text evidence="3">The sequence shown here is derived from an EMBL/GenBank/DDBJ whole genome shotgun (WGS) entry which is preliminary data.</text>
</comment>
<dbReference type="Pfam" id="PF04531">
    <property type="entry name" value="Phage_holin_1"/>
    <property type="match status" value="1"/>
</dbReference>
<keyword evidence="2" id="KW-0472">Membrane</keyword>
<accession>A0AAW9YWN3</accession>
<feature type="region of interest" description="Disordered" evidence="1">
    <location>
        <begin position="112"/>
        <end position="144"/>
    </location>
</feature>
<evidence type="ECO:0000313" key="4">
    <source>
        <dbReference type="Proteomes" id="UP000646308"/>
    </source>
</evidence>
<evidence type="ECO:0000256" key="1">
    <source>
        <dbReference type="SAM" id="MobiDB-lite"/>
    </source>
</evidence>
<dbReference type="NCBIfam" id="TIGR01598">
    <property type="entry name" value="holin_phiLC3"/>
    <property type="match status" value="1"/>
</dbReference>
<dbReference type="EMBL" id="WMFL01000082">
    <property type="protein sequence ID" value="NJI03260.1"/>
    <property type="molecule type" value="Genomic_DNA"/>
</dbReference>
<dbReference type="RefSeq" id="WP_165805106.1">
    <property type="nucleotide sequence ID" value="NZ_WMFL01000082.1"/>
</dbReference>
<evidence type="ECO:0000256" key="2">
    <source>
        <dbReference type="SAM" id="Phobius"/>
    </source>
</evidence>
<dbReference type="InterPro" id="IPR006485">
    <property type="entry name" value="Phage-like_holin"/>
</dbReference>
<evidence type="ECO:0000313" key="3">
    <source>
        <dbReference type="EMBL" id="NJI03260.1"/>
    </source>
</evidence>
<dbReference type="Proteomes" id="UP000646308">
    <property type="component" value="Unassembled WGS sequence"/>
</dbReference>
<dbReference type="AlphaFoldDB" id="A0AAW9YWN3"/>
<proteinExistence type="predicted"/>
<reference evidence="3" key="1">
    <citation type="submission" date="2019-11" db="EMBL/GenBank/DDBJ databases">
        <title>Whole genome comparisons of Staphylococcus agnetis isolates from cattle and chickens.</title>
        <authorList>
            <person name="Rhoads D."/>
            <person name="Shwani A."/>
            <person name="Adkins P."/>
            <person name="Calcutt M."/>
            <person name="Middleton J."/>
        </authorList>
    </citation>
    <scope>NUCLEOTIDE SEQUENCE</scope>
    <source>
        <strain evidence="3">1387</strain>
    </source>
</reference>
<organism evidence="3 4">
    <name type="scientific">Staphylococcus agnetis</name>
    <dbReference type="NCBI Taxonomy" id="985762"/>
    <lineage>
        <taxon>Bacteria</taxon>
        <taxon>Bacillati</taxon>
        <taxon>Bacillota</taxon>
        <taxon>Bacilli</taxon>
        <taxon>Bacillales</taxon>
        <taxon>Staphylococcaceae</taxon>
        <taxon>Staphylococcus</taxon>
    </lineage>
</organism>
<protein>
    <submittedName>
        <fullName evidence="3">Phage holin</fullName>
    </submittedName>
</protein>